<organism evidence="1 2">
    <name type="scientific">Bacteroides caecimuris</name>
    <dbReference type="NCBI Taxonomy" id="1796613"/>
    <lineage>
        <taxon>Bacteria</taxon>
        <taxon>Pseudomonadati</taxon>
        <taxon>Bacteroidota</taxon>
        <taxon>Bacteroidia</taxon>
        <taxon>Bacteroidales</taxon>
        <taxon>Bacteroidaceae</taxon>
        <taxon>Bacteroides</taxon>
    </lineage>
</organism>
<evidence type="ECO:0000313" key="2">
    <source>
        <dbReference type="Proteomes" id="UP000092631"/>
    </source>
</evidence>
<dbReference type="Pfam" id="PF10902">
    <property type="entry name" value="WYL_2"/>
    <property type="match status" value="1"/>
</dbReference>
<dbReference type="Proteomes" id="UP000092631">
    <property type="component" value="Chromosome"/>
</dbReference>
<name>A0A1C7H2E8_9BACE</name>
<sequence>MRKKMEKSKLAICKLVWKKRIAAEKSISEKCADRIVQECIKLIEHMLYGNVIIAFYKQDGTFCLEKGTLVGYEKFFHKEFKITVKQESVIYWSEEHKGWRRFMIGNLMEWKAIV</sequence>
<dbReference type="RefSeq" id="WP_065538683.1">
    <property type="nucleotide sequence ID" value="NZ_CARILY010000015.1"/>
</dbReference>
<keyword evidence="2" id="KW-1185">Reference proteome</keyword>
<proteinExistence type="predicted"/>
<dbReference type="InterPro" id="IPR024401">
    <property type="entry name" value="WYL_prot"/>
</dbReference>
<dbReference type="GeneID" id="82187294"/>
<dbReference type="KEGG" id="bcae:A4V03_09105"/>
<dbReference type="EMBL" id="CP015401">
    <property type="protein sequence ID" value="ANU57707.1"/>
    <property type="molecule type" value="Genomic_DNA"/>
</dbReference>
<dbReference type="AlphaFoldDB" id="A0A1C7H2E8"/>
<reference evidence="2" key="1">
    <citation type="submission" date="2016-04" db="EMBL/GenBank/DDBJ databases">
        <title>Complete Genome Sequences of Twelve Strains of a Stable Defined Moderately Diverse Mouse Microbiota 2 (sDMDMm2).</title>
        <authorList>
            <person name="Uchimura Y."/>
            <person name="Wyss M."/>
            <person name="Brugiroux S."/>
            <person name="Limenitakis J.P."/>
            <person name="Stecher B."/>
            <person name="McCoy K.D."/>
            <person name="Macpherson A.J."/>
        </authorList>
    </citation>
    <scope>NUCLEOTIDE SEQUENCE [LARGE SCALE GENOMIC DNA]</scope>
    <source>
        <strain evidence="2">I48</strain>
    </source>
</reference>
<protein>
    <submittedName>
        <fullName evidence="1">Uncharacterized protein</fullName>
    </submittedName>
</protein>
<accession>A0A1C7H2E8</accession>
<dbReference type="OrthoDB" id="1047064at2"/>
<evidence type="ECO:0000313" key="1">
    <source>
        <dbReference type="EMBL" id="ANU57707.1"/>
    </source>
</evidence>
<gene>
    <name evidence="1" type="ORF">A4V03_09105</name>
</gene>